<gene>
    <name evidence="4" type="ORF">HELGO_WM19300</name>
</gene>
<feature type="domain" description="Response regulatory" evidence="2">
    <location>
        <begin position="11"/>
        <end position="126"/>
    </location>
</feature>
<dbReference type="SUPFAM" id="SSF52172">
    <property type="entry name" value="CheY-like"/>
    <property type="match status" value="1"/>
</dbReference>
<evidence type="ECO:0000313" key="4">
    <source>
        <dbReference type="EMBL" id="CAA6820722.1"/>
    </source>
</evidence>
<dbReference type="InterPro" id="IPR037522">
    <property type="entry name" value="HD_GYP_dom"/>
</dbReference>
<dbReference type="AlphaFoldDB" id="A0A6S6TIJ3"/>
<dbReference type="InterPro" id="IPR011006">
    <property type="entry name" value="CheY-like_superfamily"/>
</dbReference>
<feature type="domain" description="HD-GYP" evidence="3">
    <location>
        <begin position="163"/>
        <end position="355"/>
    </location>
</feature>
<evidence type="ECO:0000259" key="2">
    <source>
        <dbReference type="PROSITE" id="PS50110"/>
    </source>
</evidence>
<dbReference type="PANTHER" id="PTHR45228:SF1">
    <property type="entry name" value="CYCLIC DI-GMP PHOSPHODIESTERASE TM_0186"/>
    <property type="match status" value="1"/>
</dbReference>
<keyword evidence="1" id="KW-0597">Phosphoprotein</keyword>
<evidence type="ECO:0000256" key="1">
    <source>
        <dbReference type="PROSITE-ProRule" id="PRU00169"/>
    </source>
</evidence>
<dbReference type="EMBL" id="CACVAZ010000135">
    <property type="protein sequence ID" value="CAA6820722.1"/>
    <property type="molecule type" value="Genomic_DNA"/>
</dbReference>
<sequence>METLKVFEETRILSVDDDDFNQAMATAIFDDYPQIHMLQASQGKEALEVLDKEPIDLILLDLIMPEMDGFETLKRIKDSPEYRDIPVIVVTSKDEEKRKTYQLGANDFISKPYSPEELKLRVYNHLKIKKFSELLYGIKDDVSAGETSSNSHLLHLQEAVKIAINSQKKLLSKLGALSHEDNEKNEKSIKRMGEYVKLMAKLCGLNTKEIDNLYYVMSIYDIGLLRIPKEDRTDITSKVFKSYPKLGVSVLEDLEETTLIKMAKEVMLTHQENWDGSGYPQALKGDEIPFYARIVSLVNFYDELTMGRPYSEETHSANDTLEIMKREKGVKFDPQLLTLFVENFEQFRELKNQWT</sequence>
<dbReference type="PANTHER" id="PTHR45228">
    <property type="entry name" value="CYCLIC DI-GMP PHOSPHODIESTERASE TM_0186-RELATED"/>
    <property type="match status" value="1"/>
</dbReference>
<dbReference type="CDD" id="cd00077">
    <property type="entry name" value="HDc"/>
    <property type="match status" value="1"/>
</dbReference>
<proteinExistence type="predicted"/>
<evidence type="ECO:0000259" key="3">
    <source>
        <dbReference type="PROSITE" id="PS51832"/>
    </source>
</evidence>
<dbReference type="Gene3D" id="1.10.3210.10">
    <property type="entry name" value="Hypothetical protein af1432"/>
    <property type="match status" value="1"/>
</dbReference>
<dbReference type="PROSITE" id="PS50110">
    <property type="entry name" value="RESPONSE_REGULATORY"/>
    <property type="match status" value="1"/>
</dbReference>
<dbReference type="PROSITE" id="PS51832">
    <property type="entry name" value="HD_GYP"/>
    <property type="match status" value="1"/>
</dbReference>
<dbReference type="GO" id="GO:0000160">
    <property type="term" value="P:phosphorelay signal transduction system"/>
    <property type="evidence" value="ECO:0007669"/>
    <property type="project" value="InterPro"/>
</dbReference>
<dbReference type="InterPro" id="IPR052020">
    <property type="entry name" value="Cyclic_di-GMP/3'3'-cGAMP_PDE"/>
</dbReference>
<dbReference type="InterPro" id="IPR003607">
    <property type="entry name" value="HD/PDEase_dom"/>
</dbReference>
<organism evidence="4">
    <name type="scientific">uncultured Sulfurovum sp</name>
    <dbReference type="NCBI Taxonomy" id="269237"/>
    <lineage>
        <taxon>Bacteria</taxon>
        <taxon>Pseudomonadati</taxon>
        <taxon>Campylobacterota</taxon>
        <taxon>Epsilonproteobacteria</taxon>
        <taxon>Campylobacterales</taxon>
        <taxon>Sulfurovaceae</taxon>
        <taxon>Sulfurovum</taxon>
        <taxon>environmental samples</taxon>
    </lineage>
</organism>
<reference evidence="4" key="1">
    <citation type="submission" date="2020-01" db="EMBL/GenBank/DDBJ databases">
        <authorList>
            <person name="Meier V. D."/>
            <person name="Meier V D."/>
        </authorList>
    </citation>
    <scope>NUCLEOTIDE SEQUENCE</scope>
    <source>
        <strain evidence="4">HLG_WM_MAG_02</strain>
    </source>
</reference>
<dbReference type="Pfam" id="PF00072">
    <property type="entry name" value="Response_reg"/>
    <property type="match status" value="1"/>
</dbReference>
<protein>
    <submittedName>
        <fullName evidence="4">Probable two-component response regulator</fullName>
    </submittedName>
</protein>
<dbReference type="InterPro" id="IPR001789">
    <property type="entry name" value="Sig_transdc_resp-reg_receiver"/>
</dbReference>
<dbReference type="Gene3D" id="3.40.50.2300">
    <property type="match status" value="1"/>
</dbReference>
<accession>A0A6S6TIJ3</accession>
<feature type="modified residue" description="4-aspartylphosphate" evidence="1">
    <location>
        <position position="61"/>
    </location>
</feature>
<dbReference type="SUPFAM" id="SSF109604">
    <property type="entry name" value="HD-domain/PDEase-like"/>
    <property type="match status" value="1"/>
</dbReference>
<name>A0A6S6TIJ3_9BACT</name>
<dbReference type="Pfam" id="PF13487">
    <property type="entry name" value="HD_5"/>
    <property type="match status" value="1"/>
</dbReference>
<dbReference type="SMART" id="SM00448">
    <property type="entry name" value="REC"/>
    <property type="match status" value="1"/>
</dbReference>